<feature type="region of interest" description="Disordered" evidence="1">
    <location>
        <begin position="23"/>
        <end position="64"/>
    </location>
</feature>
<dbReference type="InterPro" id="IPR046030">
    <property type="entry name" value="DUF5988"/>
</dbReference>
<name>A0A246RK68_9ACTN</name>
<dbReference type="AlphaFoldDB" id="A0A246RK68"/>
<sequence length="78" mass="8685">MTVPAQPDDTTAPHATIRIALEGGPASLPPELRSQRIPPDAPKVKIPHNGGYEHFERPDDSDTEPLVFRWAYRSRIAE</sequence>
<dbReference type="EMBL" id="MZMV01000028">
    <property type="protein sequence ID" value="OWV05636.1"/>
    <property type="molecule type" value="Genomic_DNA"/>
</dbReference>
<dbReference type="RefSeq" id="WP_088644997.1">
    <property type="nucleotide sequence ID" value="NZ_JBFAMK010000006.1"/>
</dbReference>
<comment type="caution">
    <text evidence="2">The sequence shown here is derived from an EMBL/GenBank/DDBJ whole genome shotgun (WGS) entry which is preliminary data.</text>
</comment>
<evidence type="ECO:0000256" key="1">
    <source>
        <dbReference type="SAM" id="MobiDB-lite"/>
    </source>
</evidence>
<proteinExistence type="predicted"/>
<organism evidence="2 3">
    <name type="scientific">Micromonospora wenchangensis</name>
    <dbReference type="NCBI Taxonomy" id="1185415"/>
    <lineage>
        <taxon>Bacteria</taxon>
        <taxon>Bacillati</taxon>
        <taxon>Actinomycetota</taxon>
        <taxon>Actinomycetes</taxon>
        <taxon>Micromonosporales</taxon>
        <taxon>Micromonosporaceae</taxon>
        <taxon>Micromonospora</taxon>
    </lineage>
</organism>
<accession>A0A246RK68</accession>
<protein>
    <submittedName>
        <fullName evidence="2">Uncharacterized protein</fullName>
    </submittedName>
</protein>
<dbReference type="OrthoDB" id="3402203at2"/>
<evidence type="ECO:0000313" key="2">
    <source>
        <dbReference type="EMBL" id="OWV05636.1"/>
    </source>
</evidence>
<dbReference type="Pfam" id="PF19450">
    <property type="entry name" value="DUF5988"/>
    <property type="match status" value="1"/>
</dbReference>
<gene>
    <name evidence="2" type="ORF">B5D80_17755</name>
</gene>
<dbReference type="Proteomes" id="UP000197174">
    <property type="component" value="Unassembled WGS sequence"/>
</dbReference>
<evidence type="ECO:0000313" key="3">
    <source>
        <dbReference type="Proteomes" id="UP000197174"/>
    </source>
</evidence>
<reference evidence="2 3" key="1">
    <citation type="submission" date="2017-03" db="EMBL/GenBank/DDBJ databases">
        <title>Whole genome sequence of Micromonospora wenchangensis, isolated from mangrove soil.</title>
        <authorList>
            <person name="Yang H."/>
        </authorList>
    </citation>
    <scope>NUCLEOTIDE SEQUENCE [LARGE SCALE GENOMIC DNA]</scope>
    <source>
        <strain evidence="2 3">CCTCC AA 2012002</strain>
    </source>
</reference>
<feature type="compositionally biased region" description="Basic and acidic residues" evidence="1">
    <location>
        <begin position="51"/>
        <end position="60"/>
    </location>
</feature>
<keyword evidence="3" id="KW-1185">Reference proteome</keyword>